<evidence type="ECO:0000256" key="9">
    <source>
        <dbReference type="ARBA" id="ARBA00022741"/>
    </source>
</evidence>
<dbReference type="Pfam" id="PF07714">
    <property type="entry name" value="PK_Tyr_Ser-Thr"/>
    <property type="match status" value="2"/>
</dbReference>
<dbReference type="CDD" id="cd00028">
    <property type="entry name" value="B_lectin"/>
    <property type="match status" value="1"/>
</dbReference>
<keyword evidence="15" id="KW-0675">Receptor</keyword>
<evidence type="ECO:0000256" key="13">
    <source>
        <dbReference type="ARBA" id="ARBA00023136"/>
    </source>
</evidence>
<dbReference type="SMART" id="SM00108">
    <property type="entry name" value="B_lectin"/>
    <property type="match status" value="1"/>
</dbReference>
<dbReference type="SUPFAM" id="SSF51110">
    <property type="entry name" value="alpha-D-mannose-specific plant lectins"/>
    <property type="match status" value="1"/>
</dbReference>
<evidence type="ECO:0000256" key="14">
    <source>
        <dbReference type="ARBA" id="ARBA00023157"/>
    </source>
</evidence>
<dbReference type="FunFam" id="3.30.200.20:FF:000195">
    <property type="entry name" value="G-type lectin S-receptor-like serine/threonine-protein kinase"/>
    <property type="match status" value="1"/>
</dbReference>
<feature type="transmembrane region" description="Helical" evidence="20">
    <location>
        <begin position="248"/>
        <end position="271"/>
    </location>
</feature>
<dbReference type="SMART" id="SM00473">
    <property type="entry name" value="PAN_AP"/>
    <property type="match status" value="2"/>
</dbReference>
<keyword evidence="4" id="KW-1003">Cell membrane</keyword>
<protein>
    <recommendedName>
        <fullName evidence="3">non-specific serine/threonine protein kinase</fullName>
        <ecNumber evidence="3">2.7.11.1</ecNumber>
    </recommendedName>
</protein>
<dbReference type="GO" id="GO:0005524">
    <property type="term" value="F:ATP binding"/>
    <property type="evidence" value="ECO:0007669"/>
    <property type="project" value="UniProtKB-KW"/>
</dbReference>
<dbReference type="Pfam" id="PF00954">
    <property type="entry name" value="S_locus_glycop"/>
    <property type="match status" value="2"/>
</dbReference>
<evidence type="ECO:0000256" key="1">
    <source>
        <dbReference type="ARBA" id="ARBA00004167"/>
    </source>
</evidence>
<dbReference type="CDD" id="cd14066">
    <property type="entry name" value="STKc_IRAK"/>
    <property type="match status" value="1"/>
</dbReference>
<feature type="region of interest" description="Disordered" evidence="19">
    <location>
        <begin position="607"/>
        <end position="628"/>
    </location>
</feature>
<evidence type="ECO:0000259" key="23">
    <source>
        <dbReference type="PROSITE" id="PS50948"/>
    </source>
</evidence>
<dbReference type="GO" id="GO:0048544">
    <property type="term" value="P:recognition of pollen"/>
    <property type="evidence" value="ECO:0007669"/>
    <property type="project" value="InterPro"/>
</dbReference>
<organism evidence="24 25">
    <name type="scientific">Dioscorea zingiberensis</name>
    <dbReference type="NCBI Taxonomy" id="325984"/>
    <lineage>
        <taxon>Eukaryota</taxon>
        <taxon>Viridiplantae</taxon>
        <taxon>Streptophyta</taxon>
        <taxon>Embryophyta</taxon>
        <taxon>Tracheophyta</taxon>
        <taxon>Spermatophyta</taxon>
        <taxon>Magnoliopsida</taxon>
        <taxon>Liliopsida</taxon>
        <taxon>Dioscoreales</taxon>
        <taxon>Dioscoreaceae</taxon>
        <taxon>Dioscorea</taxon>
    </lineage>
</organism>
<dbReference type="PANTHER" id="PTHR32444">
    <property type="entry name" value="BULB-TYPE LECTIN DOMAIN-CONTAINING PROTEIN"/>
    <property type="match status" value="1"/>
</dbReference>
<comment type="caution">
    <text evidence="24">The sequence shown here is derived from an EMBL/GenBank/DDBJ whole genome shotgun (WGS) entry which is preliminary data.</text>
</comment>
<evidence type="ECO:0000256" key="20">
    <source>
        <dbReference type="SAM" id="Phobius"/>
    </source>
</evidence>
<dbReference type="PROSITE" id="PS50927">
    <property type="entry name" value="BULB_LECTIN"/>
    <property type="match status" value="1"/>
</dbReference>
<dbReference type="EC" id="2.7.11.1" evidence="3"/>
<keyword evidence="8" id="KW-0732">Signal</keyword>
<dbReference type="PROSITE" id="PS50948">
    <property type="entry name" value="PAN"/>
    <property type="match status" value="2"/>
</dbReference>
<dbReference type="GO" id="GO:0004674">
    <property type="term" value="F:protein serine/threonine kinase activity"/>
    <property type="evidence" value="ECO:0007669"/>
    <property type="project" value="UniProtKB-KW"/>
</dbReference>
<keyword evidence="5" id="KW-0723">Serine/threonine-protein kinase</keyword>
<dbReference type="PROSITE" id="PS50011">
    <property type="entry name" value="PROTEIN_KINASE_DOM"/>
    <property type="match status" value="2"/>
</dbReference>
<evidence type="ECO:0000256" key="16">
    <source>
        <dbReference type="ARBA" id="ARBA00023180"/>
    </source>
</evidence>
<feature type="domain" description="Apple" evidence="23">
    <location>
        <begin position="1017"/>
        <end position="1098"/>
    </location>
</feature>
<dbReference type="Gene3D" id="2.90.10.10">
    <property type="entry name" value="Bulb-type lectin domain"/>
    <property type="match status" value="1"/>
</dbReference>
<dbReference type="InterPro" id="IPR000719">
    <property type="entry name" value="Prot_kinase_dom"/>
</dbReference>
<dbReference type="Pfam" id="PF01453">
    <property type="entry name" value="B_lectin"/>
    <property type="match status" value="1"/>
</dbReference>
<dbReference type="Pfam" id="PF08276">
    <property type="entry name" value="PAN_2"/>
    <property type="match status" value="2"/>
</dbReference>
<dbReference type="Gene3D" id="3.30.200.20">
    <property type="entry name" value="Phosphorylase Kinase, domain 1"/>
    <property type="match status" value="2"/>
</dbReference>
<dbReference type="FunFam" id="1.10.510.10:FF:000060">
    <property type="entry name" value="G-type lectin S-receptor-like serine/threonine-protein kinase"/>
    <property type="match status" value="1"/>
</dbReference>
<dbReference type="InterPro" id="IPR000858">
    <property type="entry name" value="S_locus_glycoprot_dom"/>
</dbReference>
<evidence type="ECO:0000256" key="4">
    <source>
        <dbReference type="ARBA" id="ARBA00022475"/>
    </source>
</evidence>
<reference evidence="24" key="2">
    <citation type="journal article" date="2022" name="Hortic Res">
        <title>The genome of Dioscorea zingiberensis sheds light on the biosynthesis, origin and evolution of the medicinally important diosgenin saponins.</title>
        <authorList>
            <person name="Li Y."/>
            <person name="Tan C."/>
            <person name="Li Z."/>
            <person name="Guo J."/>
            <person name="Li S."/>
            <person name="Chen X."/>
            <person name="Wang C."/>
            <person name="Dai X."/>
            <person name="Yang H."/>
            <person name="Song W."/>
            <person name="Hou L."/>
            <person name="Xu J."/>
            <person name="Tong Z."/>
            <person name="Xu A."/>
            <person name="Yuan X."/>
            <person name="Wang W."/>
            <person name="Yang Q."/>
            <person name="Chen L."/>
            <person name="Sun Z."/>
            <person name="Wang K."/>
            <person name="Pan B."/>
            <person name="Chen J."/>
            <person name="Bao Y."/>
            <person name="Liu F."/>
            <person name="Qi X."/>
            <person name="Gang D.R."/>
            <person name="Wen J."/>
            <person name="Li J."/>
        </authorList>
    </citation>
    <scope>NUCLEOTIDE SEQUENCE</scope>
    <source>
        <strain evidence="24">Dzin_1.0</strain>
    </source>
</reference>
<feature type="domain" description="Apple" evidence="23">
    <location>
        <begin position="150"/>
        <end position="231"/>
    </location>
</feature>
<keyword evidence="9" id="KW-0547">Nucleotide-binding</keyword>
<keyword evidence="14" id="KW-1015">Disulfide bond</keyword>
<dbReference type="OrthoDB" id="785331at2759"/>
<dbReference type="SMART" id="SM00220">
    <property type="entry name" value="S_TKc"/>
    <property type="match status" value="1"/>
</dbReference>
<reference evidence="24" key="1">
    <citation type="submission" date="2021-03" db="EMBL/GenBank/DDBJ databases">
        <authorList>
            <person name="Li Z."/>
            <person name="Yang C."/>
        </authorList>
    </citation>
    <scope>NUCLEOTIDE SEQUENCE</scope>
    <source>
        <strain evidence="24">Dzin_1.0</strain>
        <tissue evidence="24">Leaf</tissue>
    </source>
</reference>
<comment type="catalytic activity">
    <reaction evidence="18">
        <text>L-seryl-[protein] + ATP = O-phospho-L-seryl-[protein] + ADP + H(+)</text>
        <dbReference type="Rhea" id="RHEA:17989"/>
        <dbReference type="Rhea" id="RHEA-COMP:9863"/>
        <dbReference type="Rhea" id="RHEA-COMP:11604"/>
        <dbReference type="ChEBI" id="CHEBI:15378"/>
        <dbReference type="ChEBI" id="CHEBI:29999"/>
        <dbReference type="ChEBI" id="CHEBI:30616"/>
        <dbReference type="ChEBI" id="CHEBI:83421"/>
        <dbReference type="ChEBI" id="CHEBI:456216"/>
        <dbReference type="EC" id="2.7.11.1"/>
    </reaction>
</comment>
<evidence type="ECO:0000259" key="21">
    <source>
        <dbReference type="PROSITE" id="PS50011"/>
    </source>
</evidence>
<dbReference type="InterPro" id="IPR001245">
    <property type="entry name" value="Ser-Thr/Tyr_kinase_cat_dom"/>
</dbReference>
<keyword evidence="16" id="KW-0325">Glycoprotein</keyword>
<evidence type="ECO:0000256" key="2">
    <source>
        <dbReference type="ARBA" id="ARBA00004236"/>
    </source>
</evidence>
<feature type="domain" description="Bulb-type lectin" evidence="22">
    <location>
        <begin position="697"/>
        <end position="823"/>
    </location>
</feature>
<keyword evidence="6" id="KW-0808">Transferase</keyword>
<dbReference type="FunFam" id="3.30.200.20:FF:000330">
    <property type="entry name" value="G-type lectin S-receptor-like serine/threonine-protein kinase At4g03230"/>
    <property type="match status" value="1"/>
</dbReference>
<dbReference type="InterPro" id="IPR003609">
    <property type="entry name" value="Pan_app"/>
</dbReference>
<keyword evidence="7 20" id="KW-0812">Transmembrane</keyword>
<dbReference type="GO" id="GO:0005886">
    <property type="term" value="C:plasma membrane"/>
    <property type="evidence" value="ECO:0007669"/>
    <property type="project" value="UniProtKB-SubCell"/>
</dbReference>
<evidence type="ECO:0000256" key="8">
    <source>
        <dbReference type="ARBA" id="ARBA00022729"/>
    </source>
</evidence>
<dbReference type="CDD" id="cd01098">
    <property type="entry name" value="PAN_AP_plant"/>
    <property type="match status" value="2"/>
</dbReference>
<evidence type="ECO:0000259" key="22">
    <source>
        <dbReference type="PROSITE" id="PS50927"/>
    </source>
</evidence>
<dbReference type="EMBL" id="JAGGNH010000002">
    <property type="protein sequence ID" value="KAJ0983024.1"/>
    <property type="molecule type" value="Genomic_DNA"/>
</dbReference>
<dbReference type="InterPro" id="IPR011009">
    <property type="entry name" value="Kinase-like_dom_sf"/>
</dbReference>
<dbReference type="InterPro" id="IPR001480">
    <property type="entry name" value="Bulb-type_lectin_dom"/>
</dbReference>
<dbReference type="InterPro" id="IPR036426">
    <property type="entry name" value="Bulb-type_lectin_dom_sf"/>
</dbReference>
<dbReference type="SUPFAM" id="SSF56112">
    <property type="entry name" value="Protein kinase-like (PK-like)"/>
    <property type="match status" value="2"/>
</dbReference>
<dbReference type="InterPro" id="IPR000742">
    <property type="entry name" value="EGF"/>
</dbReference>
<dbReference type="PROSITE" id="PS00108">
    <property type="entry name" value="PROTEIN_KINASE_ST"/>
    <property type="match status" value="1"/>
</dbReference>
<keyword evidence="11" id="KW-0067">ATP-binding</keyword>
<feature type="transmembrane region" description="Helical" evidence="20">
    <location>
        <begin position="675"/>
        <end position="695"/>
    </location>
</feature>
<keyword evidence="12 20" id="KW-1133">Transmembrane helix</keyword>
<dbReference type="SMART" id="SM00181">
    <property type="entry name" value="EGF"/>
    <property type="match status" value="2"/>
</dbReference>
<evidence type="ECO:0000256" key="15">
    <source>
        <dbReference type="ARBA" id="ARBA00023170"/>
    </source>
</evidence>
<dbReference type="PANTHER" id="PTHR32444:SF183">
    <property type="entry name" value="APPLE DOMAIN-CONTAINING PROTEIN"/>
    <property type="match status" value="1"/>
</dbReference>
<evidence type="ECO:0000256" key="18">
    <source>
        <dbReference type="ARBA" id="ARBA00048679"/>
    </source>
</evidence>
<comment type="subcellular location">
    <subcellularLocation>
        <location evidence="2">Cell membrane</location>
    </subcellularLocation>
    <subcellularLocation>
        <location evidence="1">Membrane</location>
        <topology evidence="1">Single-pass membrane protein</topology>
    </subcellularLocation>
</comment>
<feature type="domain" description="Protein kinase" evidence="21">
    <location>
        <begin position="1139"/>
        <end position="1231"/>
    </location>
</feature>
<evidence type="ECO:0000256" key="11">
    <source>
        <dbReference type="ARBA" id="ARBA00022840"/>
    </source>
</evidence>
<sequence>MDIRGDPQLVVSSRSVRMWRSGPWTGLGFDSIPEMVSYTRAGFSFDFVNNNKEIYYSYEISNRSIITRLMVNQTGKVQRFVWLGPSGWSLYWYTPRTQCSRLDSCGPNGVCSLFSSPMCSCFQGFKPKSPTDWGLMDGTGGCVRKQPLDCQNRTDGFLKMTAAQLPDTWSSFVDRSMGLEECRARCLMNCSCTAYANADVRDGGSGCILWFQDLAGLGQFESGQTLYVRLAASEFATSSSKSNKSVNIAMIIPITVVSAMLLLACTAYCIYRKRRRDPAPATITHHHKHESEMKDEKLELPMFDLSVILEATNNFAPENKLGQGGFGPVYKGNLGDGPEIAVKRLSKTSQQGIDEFKNEVMLITKLQHRNLVRLLGCCIQVEERMLIYEYMPNKSLDAFLFDKEKIAILDWQTRYQIILGVARGLLYLHQESRVTIIHRDLKAGNILLDETMNPKISDFGMARIFGGDDSATKTRKVVGTYGYMAPEYAMDGVFSVKSDVFSYGVLVLEIITGQRNKGVYLSNPDLCLLGKASMSSLVWNLWNEGKIFELIDSSVTSCSYSVSQAIRCVQMGLLCVQENPRDRPTMSSVIFMLGTDNVVLPQPKQPGFLAKRNSSQSSSSSNREPSNAIDETLSMIEGSGATYALQTCVLSSVASRTSSFTTQVRMRCTMNKSSIILKKAIFLSFLLINLIHPSFSGDTLSPNKPLSDGQTLVSAGGTFALGFFSPTNISKNRYVGIWYNKIPVQTFVWVANRRHPVPEASTGVLTLNTNGTLVLTTMQNSTSAILWSSDPTSMNNHPVAQLLDNGNFVVRDSDEAAKHVAWQSFDHPTDTLLPGMKLGWDLTTGLNRNLTSWKSTNEPSPGDYTMSMDIRGDPQLVASFRSVRKSRSGPWTGLSFDIIPEMVSYSQTGFSFDFVNSNKEIYYSYEISNRSTLTRLVMNQTGKIERYVWLDLSGWIMYWYTPRTQCAEIDSCGPNGVCSLFISPMCSCLQGFKPKSPGDWGLMDGSRGCVRKQPLDCQNRTDGFLKMTAAQLPDTWSSFVDRSMGLEECRARCLMNCSCTAYTNADVRDGGSGCILWFGDLSGLGQFESGQTLYVRLAASEFVHADITHRHEHESEMREEDIELPMFDLSLIHEATNNFAPENKLGQGGFGPVYKGKLRDGLEIAVKRLSKTSKQGTDEFKNEVMLITKLQHRNLVRLLGCCIQVDERMLIYEYMPNKSLDAFLFGVEPVE</sequence>
<evidence type="ECO:0000256" key="10">
    <source>
        <dbReference type="ARBA" id="ARBA00022777"/>
    </source>
</evidence>
<dbReference type="Gene3D" id="1.10.510.10">
    <property type="entry name" value="Transferase(Phosphotransferase) domain 1"/>
    <property type="match status" value="1"/>
</dbReference>
<evidence type="ECO:0000256" key="6">
    <source>
        <dbReference type="ARBA" id="ARBA00022679"/>
    </source>
</evidence>
<comment type="catalytic activity">
    <reaction evidence="17">
        <text>L-threonyl-[protein] + ATP = O-phospho-L-threonyl-[protein] + ADP + H(+)</text>
        <dbReference type="Rhea" id="RHEA:46608"/>
        <dbReference type="Rhea" id="RHEA-COMP:11060"/>
        <dbReference type="Rhea" id="RHEA-COMP:11605"/>
        <dbReference type="ChEBI" id="CHEBI:15378"/>
        <dbReference type="ChEBI" id="CHEBI:30013"/>
        <dbReference type="ChEBI" id="CHEBI:30616"/>
        <dbReference type="ChEBI" id="CHEBI:61977"/>
        <dbReference type="ChEBI" id="CHEBI:456216"/>
        <dbReference type="EC" id="2.7.11.1"/>
    </reaction>
</comment>
<proteinExistence type="predicted"/>
<evidence type="ECO:0000313" key="25">
    <source>
        <dbReference type="Proteomes" id="UP001085076"/>
    </source>
</evidence>
<dbReference type="Proteomes" id="UP001085076">
    <property type="component" value="Miscellaneous, Linkage group lg02"/>
</dbReference>
<keyword evidence="13 20" id="KW-0472">Membrane</keyword>
<name>A0A9D5D1R7_9LILI</name>
<feature type="domain" description="Protein kinase" evidence="21">
    <location>
        <begin position="315"/>
        <end position="600"/>
    </location>
</feature>
<evidence type="ECO:0000256" key="7">
    <source>
        <dbReference type="ARBA" id="ARBA00022692"/>
    </source>
</evidence>
<evidence type="ECO:0000313" key="24">
    <source>
        <dbReference type="EMBL" id="KAJ0983024.1"/>
    </source>
</evidence>
<evidence type="ECO:0000256" key="19">
    <source>
        <dbReference type="SAM" id="MobiDB-lite"/>
    </source>
</evidence>
<accession>A0A9D5D1R7</accession>
<evidence type="ECO:0000256" key="3">
    <source>
        <dbReference type="ARBA" id="ARBA00012513"/>
    </source>
</evidence>
<evidence type="ECO:0000256" key="5">
    <source>
        <dbReference type="ARBA" id="ARBA00022527"/>
    </source>
</evidence>
<dbReference type="FunFam" id="2.90.10.10:FF:000005">
    <property type="entry name" value="G-type lectin S-receptor-like serine/threonine-protein kinase"/>
    <property type="match status" value="1"/>
</dbReference>
<gene>
    <name evidence="24" type="ORF">J5N97_011279</name>
</gene>
<evidence type="ECO:0000256" key="12">
    <source>
        <dbReference type="ARBA" id="ARBA00022989"/>
    </source>
</evidence>
<keyword evidence="10" id="KW-0418">Kinase</keyword>
<keyword evidence="25" id="KW-1185">Reference proteome</keyword>
<evidence type="ECO:0000256" key="17">
    <source>
        <dbReference type="ARBA" id="ARBA00047899"/>
    </source>
</evidence>
<dbReference type="InterPro" id="IPR008271">
    <property type="entry name" value="Ser/Thr_kinase_AS"/>
</dbReference>
<dbReference type="GO" id="GO:0051707">
    <property type="term" value="P:response to other organism"/>
    <property type="evidence" value="ECO:0007669"/>
    <property type="project" value="UniProtKB-ARBA"/>
</dbReference>
<dbReference type="AlphaFoldDB" id="A0A9D5D1R7"/>